<feature type="compositionally biased region" description="Low complexity" evidence="8">
    <location>
        <begin position="206"/>
        <end position="221"/>
    </location>
</feature>
<feature type="domain" description="Cytochrome c" evidence="10">
    <location>
        <begin position="320"/>
        <end position="498"/>
    </location>
</feature>
<evidence type="ECO:0000256" key="1">
    <source>
        <dbReference type="ARBA" id="ARBA00004196"/>
    </source>
</evidence>
<keyword evidence="6 7" id="KW-0408">Iron</keyword>
<evidence type="ECO:0000256" key="5">
    <source>
        <dbReference type="ARBA" id="ARBA00023002"/>
    </source>
</evidence>
<evidence type="ECO:0000256" key="9">
    <source>
        <dbReference type="SAM" id="Phobius"/>
    </source>
</evidence>
<feature type="transmembrane region" description="Helical" evidence="9">
    <location>
        <begin position="12"/>
        <end position="30"/>
    </location>
</feature>
<evidence type="ECO:0000313" key="12">
    <source>
        <dbReference type="Proteomes" id="UP000494329"/>
    </source>
</evidence>
<evidence type="ECO:0000256" key="6">
    <source>
        <dbReference type="ARBA" id="ARBA00023004"/>
    </source>
</evidence>
<organism evidence="11 12">
    <name type="scientific">Paraburkholderia solisilvae</name>
    <dbReference type="NCBI Taxonomy" id="624376"/>
    <lineage>
        <taxon>Bacteria</taxon>
        <taxon>Pseudomonadati</taxon>
        <taxon>Pseudomonadota</taxon>
        <taxon>Betaproteobacteria</taxon>
        <taxon>Burkholderiales</taxon>
        <taxon>Burkholderiaceae</taxon>
        <taxon>Paraburkholderia</taxon>
    </lineage>
</organism>
<keyword evidence="2 7" id="KW-0349">Heme</keyword>
<dbReference type="AlphaFoldDB" id="A0A6J5EAE9"/>
<dbReference type="PROSITE" id="PS51007">
    <property type="entry name" value="CYTC"/>
    <property type="match status" value="2"/>
</dbReference>
<evidence type="ECO:0000313" key="11">
    <source>
        <dbReference type="EMBL" id="CAB3762055.1"/>
    </source>
</evidence>
<keyword evidence="12" id="KW-1185">Reference proteome</keyword>
<dbReference type="Gene3D" id="1.10.760.10">
    <property type="entry name" value="Cytochrome c-like domain"/>
    <property type="match status" value="2"/>
</dbReference>
<dbReference type="GO" id="GO:0020037">
    <property type="term" value="F:heme binding"/>
    <property type="evidence" value="ECO:0007669"/>
    <property type="project" value="InterPro"/>
</dbReference>
<dbReference type="InterPro" id="IPR009056">
    <property type="entry name" value="Cyt_c-like_dom"/>
</dbReference>
<comment type="subcellular location">
    <subcellularLocation>
        <location evidence="1">Cell envelope</location>
    </subcellularLocation>
</comment>
<dbReference type="InterPro" id="IPR036909">
    <property type="entry name" value="Cyt_c-like_dom_sf"/>
</dbReference>
<dbReference type="SUPFAM" id="SSF46626">
    <property type="entry name" value="Cytochrome c"/>
    <property type="match status" value="2"/>
</dbReference>
<feature type="region of interest" description="Disordered" evidence="8">
    <location>
        <begin position="504"/>
        <end position="524"/>
    </location>
</feature>
<keyword evidence="9" id="KW-1133">Transmembrane helix</keyword>
<dbReference type="RefSeq" id="WP_217478172.1">
    <property type="nucleotide sequence ID" value="NZ_CADIKF010000030.1"/>
</dbReference>
<dbReference type="EMBL" id="CADIKF010000030">
    <property type="protein sequence ID" value="CAB3762055.1"/>
    <property type="molecule type" value="Genomic_DNA"/>
</dbReference>
<dbReference type="GO" id="GO:0004130">
    <property type="term" value="F:cytochrome-c peroxidase activity"/>
    <property type="evidence" value="ECO:0007669"/>
    <property type="project" value="TreeGrafter"/>
</dbReference>
<dbReference type="GO" id="GO:0009055">
    <property type="term" value="F:electron transfer activity"/>
    <property type="evidence" value="ECO:0007669"/>
    <property type="project" value="InterPro"/>
</dbReference>
<name>A0A6J5EAE9_9BURK</name>
<keyword evidence="5" id="KW-0560">Oxidoreductase</keyword>
<dbReference type="Pfam" id="PF03150">
    <property type="entry name" value="CCP_MauG"/>
    <property type="match status" value="1"/>
</dbReference>
<evidence type="ECO:0000259" key="10">
    <source>
        <dbReference type="PROSITE" id="PS51007"/>
    </source>
</evidence>
<gene>
    <name evidence="11" type="ORF">LMG29739_03774</name>
</gene>
<evidence type="ECO:0000256" key="4">
    <source>
        <dbReference type="ARBA" id="ARBA00022729"/>
    </source>
</evidence>
<feature type="compositionally biased region" description="Low complexity" evidence="8">
    <location>
        <begin position="507"/>
        <end position="517"/>
    </location>
</feature>
<feature type="region of interest" description="Disordered" evidence="8">
    <location>
        <begin position="184"/>
        <end position="228"/>
    </location>
</feature>
<evidence type="ECO:0000256" key="2">
    <source>
        <dbReference type="ARBA" id="ARBA00022617"/>
    </source>
</evidence>
<dbReference type="GO" id="GO:0030313">
    <property type="term" value="C:cell envelope"/>
    <property type="evidence" value="ECO:0007669"/>
    <property type="project" value="UniProtKB-SubCell"/>
</dbReference>
<keyword evidence="9" id="KW-0472">Membrane</keyword>
<protein>
    <recommendedName>
        <fullName evidence="10">Cytochrome c domain-containing protein</fullName>
    </recommendedName>
</protein>
<dbReference type="PANTHER" id="PTHR30600">
    <property type="entry name" value="CYTOCHROME C PEROXIDASE-RELATED"/>
    <property type="match status" value="1"/>
</dbReference>
<evidence type="ECO:0000256" key="3">
    <source>
        <dbReference type="ARBA" id="ARBA00022723"/>
    </source>
</evidence>
<feature type="domain" description="Cytochrome c" evidence="10">
    <location>
        <begin position="107"/>
        <end position="246"/>
    </location>
</feature>
<keyword evidence="9" id="KW-0812">Transmembrane</keyword>
<keyword evidence="4" id="KW-0732">Signal</keyword>
<dbReference type="GO" id="GO:0046872">
    <property type="term" value="F:metal ion binding"/>
    <property type="evidence" value="ECO:0007669"/>
    <property type="project" value="UniProtKB-KW"/>
</dbReference>
<dbReference type="InterPro" id="IPR004852">
    <property type="entry name" value="Di-haem_cyt_c_peroxidsae"/>
</dbReference>
<proteinExistence type="predicted"/>
<reference evidence="11 12" key="1">
    <citation type="submission" date="2020-04" db="EMBL/GenBank/DDBJ databases">
        <authorList>
            <person name="De Canck E."/>
        </authorList>
    </citation>
    <scope>NUCLEOTIDE SEQUENCE [LARGE SCALE GENOMIC DNA]</scope>
    <source>
        <strain evidence="11 12">LMG 29739</strain>
    </source>
</reference>
<dbReference type="InterPro" id="IPR051395">
    <property type="entry name" value="Cytochrome_c_Peroxidase/MauG"/>
</dbReference>
<evidence type="ECO:0000256" key="7">
    <source>
        <dbReference type="PROSITE-ProRule" id="PRU00433"/>
    </source>
</evidence>
<dbReference type="PANTHER" id="PTHR30600:SF10">
    <property type="entry name" value="BLL6722 PROTEIN"/>
    <property type="match status" value="1"/>
</dbReference>
<accession>A0A6J5EAE9</accession>
<keyword evidence="3 7" id="KW-0479">Metal-binding</keyword>
<evidence type="ECO:0000256" key="8">
    <source>
        <dbReference type="SAM" id="MobiDB-lite"/>
    </source>
</evidence>
<sequence length="524" mass="57096">MKVLSSRSDFRLCVTIAVMMAAAFGTLTWLKHNHGGQRVAAWRWLESKTSHSVAFAPAQSGATSGAAALSRGATHAPPSLPFVTRFAVARPHAIADPDARPHRPLSAMALLGKEIFFDRNLSGSGRVACASCHNPDHAYGPPNGRSAQFGGISMNLEGARAVPSLRYLDYNPTFTIGVPSIMPDTDVPAGPPPAASGTVAGSAKSAAQQNPAQAAAAPVPQGGFDWDGRANTLEEQAVGPFVDPHEMANRNLDDMTQKLRHAHYAKRFSDLFGPHVFDNPGQLISEALFALGRFQAEEVSFHPYDSKYDWYLAGKAQLSAQEMHGLKLFEDPAKGNCAACHIDKPSRDGVFPAAFTDFQFEALGVPRNRSLAQNRDPHFFDLGLCGPLRADYRNQKNYCGLFKTPTLRNVATRHVFFHNGVFHSLDDVLHWYVERDTEPRKWYPVDRHGNVLKYDDLPQQYHANIDVVDAPFDRKLGQPPALNAAEIADVIAFLNTLTDGYRPPKPSDAVAAVAPARPVAPPAR</sequence>
<dbReference type="Proteomes" id="UP000494329">
    <property type="component" value="Unassembled WGS sequence"/>
</dbReference>